<proteinExistence type="predicted"/>
<sequence length="145" mass="15866">MAATELLNGFGKVYLTVEYDAANGWVYNEWLGYQTHVGIVAGADAWLLPLREHRCAYLLNDNRQVVGPWDHAVDWIVTNWAPRAIAQGLTHFANVVGAESMAAGSARLMALGLHGQLQMHLFDNSEAARAWLRAAQAAATPPRGK</sequence>
<protein>
    <recommendedName>
        <fullName evidence="3">STAS/SEC14 domain-containing protein</fullName>
    </recommendedName>
</protein>
<evidence type="ECO:0000313" key="1">
    <source>
        <dbReference type="EMBL" id="NML67552.1"/>
    </source>
</evidence>
<evidence type="ECO:0000313" key="2">
    <source>
        <dbReference type="Proteomes" id="UP000559626"/>
    </source>
</evidence>
<organism evidence="1 2">
    <name type="scientific">Hymenobacter polaris</name>
    <dbReference type="NCBI Taxonomy" id="2682546"/>
    <lineage>
        <taxon>Bacteria</taxon>
        <taxon>Pseudomonadati</taxon>
        <taxon>Bacteroidota</taxon>
        <taxon>Cytophagia</taxon>
        <taxon>Cytophagales</taxon>
        <taxon>Hymenobacteraceae</taxon>
        <taxon>Hymenobacter</taxon>
    </lineage>
</organism>
<dbReference type="EMBL" id="JABBGH010000003">
    <property type="protein sequence ID" value="NML67552.1"/>
    <property type="molecule type" value="Genomic_DNA"/>
</dbReference>
<reference evidence="1 2" key="1">
    <citation type="submission" date="2020-04" db="EMBL/GenBank/DDBJ databases">
        <title>Hymenobacter polaris sp. nov., isolated from Arctic soil.</title>
        <authorList>
            <person name="Dahal R.H."/>
        </authorList>
    </citation>
    <scope>NUCLEOTIDE SEQUENCE [LARGE SCALE GENOMIC DNA]</scope>
    <source>
        <strain evidence="1 2">RP-2-7</strain>
    </source>
</reference>
<dbReference type="AlphaFoldDB" id="A0A7Y0AHR9"/>
<accession>A0A7Y0AHR9</accession>
<gene>
    <name evidence="1" type="ORF">HHL22_20315</name>
</gene>
<keyword evidence="2" id="KW-1185">Reference proteome</keyword>
<dbReference type="RefSeq" id="WP_169533210.1">
    <property type="nucleotide sequence ID" value="NZ_JABBGH010000003.1"/>
</dbReference>
<dbReference type="Proteomes" id="UP000559626">
    <property type="component" value="Unassembled WGS sequence"/>
</dbReference>
<comment type="caution">
    <text evidence="1">The sequence shown here is derived from an EMBL/GenBank/DDBJ whole genome shotgun (WGS) entry which is preliminary data.</text>
</comment>
<name>A0A7Y0AHR9_9BACT</name>
<evidence type="ECO:0008006" key="3">
    <source>
        <dbReference type="Google" id="ProtNLM"/>
    </source>
</evidence>